<feature type="region of interest" description="Disordered" evidence="1">
    <location>
        <begin position="32"/>
        <end position="61"/>
    </location>
</feature>
<gene>
    <name evidence="2" type="ORF">FHU38_003781</name>
</gene>
<evidence type="ECO:0000313" key="2">
    <source>
        <dbReference type="EMBL" id="NIJ13437.1"/>
    </source>
</evidence>
<dbReference type="EMBL" id="JAAOYM010000001">
    <property type="protein sequence ID" value="NIJ13437.1"/>
    <property type="molecule type" value="Genomic_DNA"/>
</dbReference>
<reference evidence="2 3" key="1">
    <citation type="submission" date="2020-03" db="EMBL/GenBank/DDBJ databases">
        <title>Sequencing the genomes of 1000 actinobacteria strains.</title>
        <authorList>
            <person name="Klenk H.-P."/>
        </authorList>
    </citation>
    <scope>NUCLEOTIDE SEQUENCE [LARGE SCALE GENOMIC DNA]</scope>
    <source>
        <strain evidence="2 3">DSM 45685</strain>
    </source>
</reference>
<accession>A0A7X5ZS11</accession>
<name>A0A7X5ZS11_9PSEU</name>
<evidence type="ECO:0000313" key="3">
    <source>
        <dbReference type="Proteomes" id="UP000545493"/>
    </source>
</evidence>
<organism evidence="2 3">
    <name type="scientific">Saccharomonospora amisosensis</name>
    <dbReference type="NCBI Taxonomy" id="1128677"/>
    <lineage>
        <taxon>Bacteria</taxon>
        <taxon>Bacillati</taxon>
        <taxon>Actinomycetota</taxon>
        <taxon>Actinomycetes</taxon>
        <taxon>Pseudonocardiales</taxon>
        <taxon>Pseudonocardiaceae</taxon>
        <taxon>Saccharomonospora</taxon>
    </lineage>
</organism>
<protein>
    <submittedName>
        <fullName evidence="2">Uncharacterized protein</fullName>
    </submittedName>
</protein>
<evidence type="ECO:0000256" key="1">
    <source>
        <dbReference type="SAM" id="MobiDB-lite"/>
    </source>
</evidence>
<comment type="caution">
    <text evidence="2">The sequence shown here is derived from an EMBL/GenBank/DDBJ whole genome shotgun (WGS) entry which is preliminary data.</text>
</comment>
<proteinExistence type="predicted"/>
<feature type="compositionally biased region" description="Basic and acidic residues" evidence="1">
    <location>
        <begin position="39"/>
        <end position="61"/>
    </location>
</feature>
<dbReference type="AlphaFoldDB" id="A0A7X5ZS11"/>
<keyword evidence="3" id="KW-1185">Reference proteome</keyword>
<sequence>MVHEDALDRLLRAWREDIDSEPFPVITDVVLPRQRRRQVGNDENHTGRGGRPRDNHTSSPR</sequence>
<dbReference type="Proteomes" id="UP000545493">
    <property type="component" value="Unassembled WGS sequence"/>
</dbReference>